<evidence type="ECO:0000256" key="8">
    <source>
        <dbReference type="ARBA" id="ARBA00047851"/>
    </source>
</evidence>
<dbReference type="GO" id="GO:0009229">
    <property type="term" value="P:thiamine diphosphate biosynthetic process"/>
    <property type="evidence" value="ECO:0007669"/>
    <property type="project" value="UniProtKB-UniRule"/>
</dbReference>
<feature type="binding site" evidence="10">
    <location>
        <position position="125"/>
    </location>
    <ligand>
        <name>4-amino-2-methyl-5-(diphosphooxymethyl)pyrimidine</name>
        <dbReference type="ChEBI" id="CHEBI:57841"/>
    </ligand>
</feature>
<reference evidence="14 15" key="1">
    <citation type="submission" date="2019-03" db="EMBL/GenBank/DDBJ databases">
        <title>Genomic Encyclopedia of Type Strains, Phase IV (KMG-IV): sequencing the most valuable type-strain genomes for metagenomic binning, comparative biology and taxonomic classification.</title>
        <authorList>
            <person name="Goeker M."/>
        </authorList>
    </citation>
    <scope>NUCLEOTIDE SEQUENCE [LARGE SCALE GENOMIC DNA]</scope>
    <source>
        <strain evidence="14 15">DSM 10053</strain>
    </source>
</reference>
<evidence type="ECO:0000259" key="13">
    <source>
        <dbReference type="Pfam" id="PF02581"/>
    </source>
</evidence>
<dbReference type="EMBL" id="SMGJ01000004">
    <property type="protein sequence ID" value="TCK69666.1"/>
    <property type="molecule type" value="Genomic_DNA"/>
</dbReference>
<dbReference type="GO" id="GO:0009228">
    <property type="term" value="P:thiamine biosynthetic process"/>
    <property type="evidence" value="ECO:0007669"/>
    <property type="project" value="UniProtKB-KW"/>
</dbReference>
<evidence type="ECO:0000256" key="9">
    <source>
        <dbReference type="ARBA" id="ARBA00047883"/>
    </source>
</evidence>
<comment type="caution">
    <text evidence="14">The sequence shown here is derived from an EMBL/GenBank/DDBJ whole genome shotgun (WGS) entry which is preliminary data.</text>
</comment>
<evidence type="ECO:0000256" key="1">
    <source>
        <dbReference type="ARBA" id="ARBA00003814"/>
    </source>
</evidence>
<feature type="binding site" evidence="10">
    <location>
        <position position="106"/>
    </location>
    <ligand>
        <name>Mg(2+)</name>
        <dbReference type="ChEBI" id="CHEBI:18420"/>
    </ligand>
</feature>
<dbReference type="OrthoDB" id="9810880at2"/>
<comment type="cofactor">
    <cofactor evidence="10">
        <name>Mg(2+)</name>
        <dbReference type="ChEBI" id="CHEBI:18420"/>
    </cofactor>
    <text evidence="10">Binds 1 Mg(2+) ion per subunit.</text>
</comment>
<feature type="binding site" evidence="10">
    <location>
        <position position="155"/>
    </location>
    <ligand>
        <name>4-amino-2-methyl-5-(diphosphooxymethyl)pyrimidine</name>
        <dbReference type="ChEBI" id="CHEBI:57841"/>
    </ligand>
</feature>
<dbReference type="Gene3D" id="3.20.20.70">
    <property type="entry name" value="Aldolase class I"/>
    <property type="match status" value="1"/>
</dbReference>
<feature type="binding site" evidence="10">
    <location>
        <position position="86"/>
    </location>
    <ligand>
        <name>4-amino-2-methyl-5-(diphosphooxymethyl)pyrimidine</name>
        <dbReference type="ChEBI" id="CHEBI:57841"/>
    </ligand>
</feature>
<keyword evidence="6 10" id="KW-0784">Thiamine biosynthesis</keyword>
<dbReference type="InterPro" id="IPR022998">
    <property type="entry name" value="ThiamineP_synth_TenI"/>
</dbReference>
<proteinExistence type="inferred from homology"/>
<evidence type="ECO:0000256" key="10">
    <source>
        <dbReference type="HAMAP-Rule" id="MF_00097"/>
    </source>
</evidence>
<comment type="pathway">
    <text evidence="2 10 12">Cofactor biosynthesis; thiamine diphosphate biosynthesis; thiamine phosphate from 4-amino-2-methyl-5-diphosphomethylpyrimidine and 4-methyl-5-(2-phosphoethyl)-thiazole: step 1/1.</text>
</comment>
<dbReference type="AlphaFoldDB" id="A0A4R1KWJ8"/>
<keyword evidence="3 10" id="KW-0808">Transferase</keyword>
<dbReference type="GO" id="GO:0004789">
    <property type="term" value="F:thiamine-phosphate diphosphorylase activity"/>
    <property type="evidence" value="ECO:0007669"/>
    <property type="project" value="UniProtKB-UniRule"/>
</dbReference>
<comment type="catalytic activity">
    <reaction evidence="7 10 11">
        <text>4-methyl-5-(2-phosphooxyethyl)-thiazole + 4-amino-2-methyl-5-(diphosphooxymethyl)pyrimidine + H(+) = thiamine phosphate + diphosphate</text>
        <dbReference type="Rhea" id="RHEA:22328"/>
        <dbReference type="ChEBI" id="CHEBI:15378"/>
        <dbReference type="ChEBI" id="CHEBI:33019"/>
        <dbReference type="ChEBI" id="CHEBI:37575"/>
        <dbReference type="ChEBI" id="CHEBI:57841"/>
        <dbReference type="ChEBI" id="CHEBI:58296"/>
        <dbReference type="EC" id="2.5.1.3"/>
    </reaction>
</comment>
<gene>
    <name evidence="10" type="primary">thiE</name>
    <name evidence="14" type="ORF">EV692_1592</name>
</gene>
<dbReference type="InterPro" id="IPR036206">
    <property type="entry name" value="ThiamineP_synth_sf"/>
</dbReference>
<dbReference type="HAMAP" id="MF_00097">
    <property type="entry name" value="TMP_synthase"/>
    <property type="match status" value="1"/>
</dbReference>
<dbReference type="InterPro" id="IPR034291">
    <property type="entry name" value="TMP_synthase"/>
</dbReference>
<evidence type="ECO:0000256" key="2">
    <source>
        <dbReference type="ARBA" id="ARBA00005165"/>
    </source>
</evidence>
<comment type="catalytic activity">
    <reaction evidence="8 10 11">
        <text>2-(2-carboxy-4-methylthiazol-5-yl)ethyl phosphate + 4-amino-2-methyl-5-(diphosphooxymethyl)pyrimidine + 2 H(+) = thiamine phosphate + CO2 + diphosphate</text>
        <dbReference type="Rhea" id="RHEA:47848"/>
        <dbReference type="ChEBI" id="CHEBI:15378"/>
        <dbReference type="ChEBI" id="CHEBI:16526"/>
        <dbReference type="ChEBI" id="CHEBI:33019"/>
        <dbReference type="ChEBI" id="CHEBI:37575"/>
        <dbReference type="ChEBI" id="CHEBI:57841"/>
        <dbReference type="ChEBI" id="CHEBI:62890"/>
        <dbReference type="EC" id="2.5.1.3"/>
    </reaction>
</comment>
<feature type="binding site" evidence="10">
    <location>
        <begin position="152"/>
        <end position="154"/>
    </location>
    <ligand>
        <name>2-[(2R,5Z)-2-carboxy-4-methylthiazol-5(2H)-ylidene]ethyl phosphate</name>
        <dbReference type="ChEBI" id="CHEBI:62899"/>
    </ligand>
</feature>
<dbReference type="RefSeq" id="WP_132302192.1">
    <property type="nucleotide sequence ID" value="NZ_CP170642.1"/>
</dbReference>
<name>A0A4R1KWJ8_9PAST</name>
<dbReference type="Pfam" id="PF02581">
    <property type="entry name" value="TMP-TENI"/>
    <property type="match status" value="1"/>
</dbReference>
<keyword evidence="4 10" id="KW-0479">Metal-binding</keyword>
<evidence type="ECO:0000256" key="7">
    <source>
        <dbReference type="ARBA" id="ARBA00047334"/>
    </source>
</evidence>
<dbReference type="InterPro" id="IPR013785">
    <property type="entry name" value="Aldolase_TIM"/>
</dbReference>
<sequence>MKNKQKIQQMLSVYFIAGTQDCQHLSGDPARNLLDILQQALQAGITCFQFRDKGKNSLENQPDQQKQLAKQCLSLCHQYHVPLIINDDVALAMEIGADGIHVGQSDMTISQVLKQTEHKLIIGLSTNNLAQILAAQQQADIDYIGVGPIFPTPSKSDHSPALGIEFLSRLKHEQLNKPFVVIGGVNQYNASQLKQLGADGVAVISAITQAENIADVVEKLK</sequence>
<feature type="binding site" evidence="10">
    <location>
        <begin position="204"/>
        <end position="205"/>
    </location>
    <ligand>
        <name>2-[(2R,5Z)-2-carboxy-4-methylthiazol-5(2H)-ylidene]ethyl phosphate</name>
        <dbReference type="ChEBI" id="CHEBI:62899"/>
    </ligand>
</feature>
<dbReference type="PANTHER" id="PTHR20857">
    <property type="entry name" value="THIAMINE-PHOSPHATE PYROPHOSPHORYLASE"/>
    <property type="match status" value="1"/>
</dbReference>
<dbReference type="EC" id="2.5.1.3" evidence="10"/>
<accession>A0A4R1KWJ8</accession>
<comment type="similarity">
    <text evidence="10 11">Belongs to the thiamine-phosphate synthase family.</text>
</comment>
<dbReference type="GO" id="GO:0000287">
    <property type="term" value="F:magnesium ion binding"/>
    <property type="evidence" value="ECO:0007669"/>
    <property type="project" value="UniProtKB-UniRule"/>
</dbReference>
<evidence type="ECO:0000256" key="4">
    <source>
        <dbReference type="ARBA" id="ARBA00022723"/>
    </source>
</evidence>
<evidence type="ECO:0000256" key="11">
    <source>
        <dbReference type="RuleBase" id="RU003826"/>
    </source>
</evidence>
<evidence type="ECO:0000256" key="12">
    <source>
        <dbReference type="RuleBase" id="RU004253"/>
    </source>
</evidence>
<evidence type="ECO:0000256" key="6">
    <source>
        <dbReference type="ARBA" id="ARBA00022977"/>
    </source>
</evidence>
<evidence type="ECO:0000256" key="3">
    <source>
        <dbReference type="ARBA" id="ARBA00022679"/>
    </source>
</evidence>
<protein>
    <recommendedName>
        <fullName evidence="10">Thiamine-phosphate synthase</fullName>
        <shortName evidence="10">TP synthase</shortName>
        <shortName evidence="10">TPS</shortName>
        <ecNumber evidence="10">2.5.1.3</ecNumber>
    </recommendedName>
    <alternativeName>
        <fullName evidence="10">Thiamine-phosphate pyrophosphorylase</fullName>
        <shortName evidence="10">TMP pyrophosphorylase</shortName>
        <shortName evidence="10">TMP-PPase</shortName>
    </alternativeName>
</protein>
<dbReference type="CDD" id="cd00564">
    <property type="entry name" value="TMP_TenI"/>
    <property type="match status" value="1"/>
</dbReference>
<evidence type="ECO:0000313" key="15">
    <source>
        <dbReference type="Proteomes" id="UP000295496"/>
    </source>
</evidence>
<dbReference type="SUPFAM" id="SSF51391">
    <property type="entry name" value="Thiamin phosphate synthase"/>
    <property type="match status" value="1"/>
</dbReference>
<evidence type="ECO:0000256" key="5">
    <source>
        <dbReference type="ARBA" id="ARBA00022842"/>
    </source>
</evidence>
<keyword evidence="15" id="KW-1185">Reference proteome</keyword>
<feature type="binding site" evidence="10">
    <location>
        <position position="87"/>
    </location>
    <ligand>
        <name>Mg(2+)</name>
        <dbReference type="ChEBI" id="CHEBI:18420"/>
    </ligand>
</feature>
<dbReference type="UniPathway" id="UPA00060">
    <property type="reaction ID" value="UER00141"/>
</dbReference>
<feature type="binding site" evidence="10">
    <location>
        <begin position="49"/>
        <end position="53"/>
    </location>
    <ligand>
        <name>4-amino-2-methyl-5-(diphosphooxymethyl)pyrimidine</name>
        <dbReference type="ChEBI" id="CHEBI:57841"/>
    </ligand>
</feature>
<evidence type="ECO:0000313" key="14">
    <source>
        <dbReference type="EMBL" id="TCK69666.1"/>
    </source>
</evidence>
<feature type="domain" description="Thiamine phosphate synthase/TenI" evidence="13">
    <location>
        <begin position="13"/>
        <end position="207"/>
    </location>
</feature>
<comment type="catalytic activity">
    <reaction evidence="9 10 11">
        <text>2-[(2R,5Z)-2-carboxy-4-methylthiazol-5(2H)-ylidene]ethyl phosphate + 4-amino-2-methyl-5-(diphosphooxymethyl)pyrimidine + 2 H(+) = thiamine phosphate + CO2 + diphosphate</text>
        <dbReference type="Rhea" id="RHEA:47844"/>
        <dbReference type="ChEBI" id="CHEBI:15378"/>
        <dbReference type="ChEBI" id="CHEBI:16526"/>
        <dbReference type="ChEBI" id="CHEBI:33019"/>
        <dbReference type="ChEBI" id="CHEBI:37575"/>
        <dbReference type="ChEBI" id="CHEBI:57841"/>
        <dbReference type="ChEBI" id="CHEBI:62899"/>
        <dbReference type="EC" id="2.5.1.3"/>
    </reaction>
</comment>
<comment type="function">
    <text evidence="1 10">Condenses 4-methyl-5-(beta-hydroxyethyl)thiazole monophosphate (THZ-P) and 2-methyl-4-amino-5-hydroxymethyl pyrimidine pyrophosphate (HMP-PP) to form thiamine monophosphate (TMP).</text>
</comment>
<dbReference type="GO" id="GO:0005737">
    <property type="term" value="C:cytoplasm"/>
    <property type="evidence" value="ECO:0007669"/>
    <property type="project" value="TreeGrafter"/>
</dbReference>
<dbReference type="Proteomes" id="UP000295496">
    <property type="component" value="Unassembled WGS sequence"/>
</dbReference>
<organism evidence="14 15">
    <name type="scientific">Lonepinella koalarum</name>
    <dbReference type="NCBI Taxonomy" id="53417"/>
    <lineage>
        <taxon>Bacteria</taxon>
        <taxon>Pseudomonadati</taxon>
        <taxon>Pseudomonadota</taxon>
        <taxon>Gammaproteobacteria</taxon>
        <taxon>Pasteurellales</taxon>
        <taxon>Pasteurellaceae</taxon>
        <taxon>Lonepinella</taxon>
    </lineage>
</organism>
<keyword evidence="5 10" id="KW-0460">Magnesium</keyword>
<dbReference type="PANTHER" id="PTHR20857:SF15">
    <property type="entry name" value="THIAMINE-PHOSPHATE SYNTHASE"/>
    <property type="match status" value="1"/>
</dbReference>
<dbReference type="NCBIfam" id="TIGR00693">
    <property type="entry name" value="thiE"/>
    <property type="match status" value="1"/>
</dbReference>
<dbReference type="FunFam" id="3.20.20.70:FF:000096">
    <property type="entry name" value="Thiamine-phosphate synthase"/>
    <property type="match status" value="1"/>
</dbReference>
<feature type="binding site" evidence="10">
    <location>
        <position position="184"/>
    </location>
    <ligand>
        <name>2-[(2R,5Z)-2-carboxy-4-methylthiazol-5(2H)-ylidene]ethyl phosphate</name>
        <dbReference type="ChEBI" id="CHEBI:62899"/>
    </ligand>
</feature>